<proteinExistence type="predicted"/>
<dbReference type="GeneID" id="102805697"/>
<accession>A0ABM0MKE3</accession>
<protein>
    <submittedName>
        <fullName evidence="3">Phospholipase B1, membrane-associated-like</fullName>
    </submittedName>
</protein>
<dbReference type="RefSeq" id="XP_006820484.1">
    <property type="nucleotide sequence ID" value="XM_006820421.1"/>
</dbReference>
<evidence type="ECO:0000313" key="3">
    <source>
        <dbReference type="RefSeq" id="XP_006820484.1"/>
    </source>
</evidence>
<reference evidence="3" key="1">
    <citation type="submission" date="2025-08" db="UniProtKB">
        <authorList>
            <consortium name="RefSeq"/>
        </authorList>
    </citation>
    <scope>IDENTIFICATION</scope>
    <source>
        <tissue evidence="3">Testes</tissue>
    </source>
</reference>
<dbReference type="InterPro" id="IPR001087">
    <property type="entry name" value="GDSL"/>
</dbReference>
<dbReference type="CDD" id="cd01824">
    <property type="entry name" value="Phospholipase_B_like"/>
    <property type="match status" value="1"/>
</dbReference>
<dbReference type="SUPFAM" id="SSF52266">
    <property type="entry name" value="SGNH hydrolase"/>
    <property type="match status" value="1"/>
</dbReference>
<evidence type="ECO:0000313" key="2">
    <source>
        <dbReference type="Proteomes" id="UP000694865"/>
    </source>
</evidence>
<gene>
    <name evidence="3" type="primary">LOC102805697</name>
</gene>
<keyword evidence="1" id="KW-0732">Signal</keyword>
<dbReference type="Gene3D" id="3.40.50.1110">
    <property type="entry name" value="SGNH hydrolase"/>
    <property type="match status" value="1"/>
</dbReference>
<evidence type="ECO:0000256" key="1">
    <source>
        <dbReference type="SAM" id="SignalP"/>
    </source>
</evidence>
<organism evidence="2 3">
    <name type="scientific">Saccoglossus kowalevskii</name>
    <name type="common">Acorn worm</name>
    <dbReference type="NCBI Taxonomy" id="10224"/>
    <lineage>
        <taxon>Eukaryota</taxon>
        <taxon>Metazoa</taxon>
        <taxon>Hemichordata</taxon>
        <taxon>Enteropneusta</taxon>
        <taxon>Harrimaniidae</taxon>
        <taxon>Saccoglossus</taxon>
    </lineage>
</organism>
<dbReference type="Pfam" id="PF00657">
    <property type="entry name" value="Lipase_GDSL"/>
    <property type="match status" value="1"/>
</dbReference>
<dbReference type="InterPro" id="IPR038885">
    <property type="entry name" value="PLB1"/>
</dbReference>
<dbReference type="InterPro" id="IPR035547">
    <property type="entry name" value="Phospholipase_B"/>
</dbReference>
<feature type="signal peptide" evidence="1">
    <location>
        <begin position="1"/>
        <end position="20"/>
    </location>
</feature>
<dbReference type="InterPro" id="IPR036514">
    <property type="entry name" value="SGNH_hydro_sf"/>
</dbReference>
<name>A0ABM0MKE3_SACKO</name>
<dbReference type="Proteomes" id="UP000694865">
    <property type="component" value="Unplaced"/>
</dbReference>
<feature type="chain" id="PRO_5047237567" evidence="1">
    <location>
        <begin position="21"/>
        <end position="445"/>
    </location>
</feature>
<sequence>MKTTIATVLFLAVFTGISDASGHWSDFVKAIYKASHYQEQSDLYESSNNGTLLPIPLPIEFPDGSCTSVISPPEFPDLPRPPRDFPCSCVNPGTSAVSVHALSPFDVKIVGALGDSLTAGSGADAAIIVGSLNDYRGVVYSIGGDEDFSAGVTTLPNILQEYSPSLKGFSLGVCNRDETASALNVASPGDVSRDMKYQAYRLIDRMKLHPDVDYELDWKVVTILIGGNDLCSFCDDKELYTAERYQQHLQEALDVLHEGMPRAFINLVSVLQVAELSQLNGTICNIIHCLFCTCVKYGDDQNELVELTKEYQRVTHELIDSGRYETSDDFTVVVQPFLEETTLPLDENGDPDKSYFAKDCFHFSEKGHATAAVNLWNNMFEPVGLKSRVFNPEADVYCPTQDVPYFYTSKNSGIEPTTSSSASPRISHVFYISSMVMLFEYSFWN</sequence>
<keyword evidence="2" id="KW-1185">Reference proteome</keyword>
<dbReference type="PANTHER" id="PTHR21325:SF31">
    <property type="entry name" value="GH22081P-RELATED"/>
    <property type="match status" value="1"/>
</dbReference>
<dbReference type="PANTHER" id="PTHR21325">
    <property type="entry name" value="PHOSPHOLIPASE B, PLB1"/>
    <property type="match status" value="1"/>
</dbReference>